<reference evidence="1" key="1">
    <citation type="submission" date="2023-10" db="EMBL/GenBank/DDBJ databases">
        <title>Genome Sequence of the Bacteria from From Gut Wall in Crohn's Disease.</title>
        <authorList>
            <person name="Rodriguez-Palacios A."/>
        </authorList>
    </citation>
    <scope>NUCLEOTIDE SEQUENCE</scope>
    <source>
        <strain evidence="1">CavFT-hAR58</strain>
    </source>
</reference>
<dbReference type="EMBL" id="JAWDES010000004">
    <property type="protein sequence ID" value="MDU0259068.1"/>
    <property type="molecule type" value="Genomic_DNA"/>
</dbReference>
<name>A0AAE4LJ57_9BACT</name>
<protein>
    <submittedName>
        <fullName evidence="1">RteC domain-containing protein</fullName>
    </submittedName>
</protein>
<proteinExistence type="predicted"/>
<organism evidence="1 2">
    <name type="scientific">Alistipes finegoldii</name>
    <dbReference type="NCBI Taxonomy" id="214856"/>
    <lineage>
        <taxon>Bacteria</taxon>
        <taxon>Pseudomonadati</taxon>
        <taxon>Bacteroidota</taxon>
        <taxon>Bacteroidia</taxon>
        <taxon>Bacteroidales</taxon>
        <taxon>Rikenellaceae</taxon>
        <taxon>Alistipes</taxon>
    </lineage>
</organism>
<evidence type="ECO:0000313" key="2">
    <source>
        <dbReference type="Proteomes" id="UP001181347"/>
    </source>
</evidence>
<dbReference type="Proteomes" id="UP001181347">
    <property type="component" value="Unassembled WGS sequence"/>
</dbReference>
<dbReference type="AlphaFoldDB" id="A0AAE4LJ57"/>
<gene>
    <name evidence="1" type="ORF">RVH17_02905</name>
</gene>
<dbReference type="RefSeq" id="WP_237958843.1">
    <property type="nucleotide sequence ID" value="NZ_DAIMAG010000001.1"/>
</dbReference>
<comment type="caution">
    <text evidence="1">The sequence shown here is derived from an EMBL/GenBank/DDBJ whole genome shotgun (WGS) entry which is preliminary data.</text>
</comment>
<sequence>MLPDEDLKKNAPIHFYLRLARSNTESELRLLEHRISNPKLFAAPTVTQSPLHWSHRPIDLSELLTYLDRDGAFVYASGHKAPFTEVVRGFEHLLNIRLGDPRDVKRSVLQRKYKQVAYLKKLLEQNSK</sequence>
<accession>A0AAE4LJ57</accession>
<evidence type="ECO:0000313" key="1">
    <source>
        <dbReference type="EMBL" id="MDU0259068.1"/>
    </source>
</evidence>